<accession>A0A5B7EWZ2</accession>
<comment type="caution">
    <text evidence="1">The sequence shown here is derived from an EMBL/GenBank/DDBJ whole genome shotgun (WGS) entry which is preliminary data.</text>
</comment>
<keyword evidence="2" id="KW-1185">Reference proteome</keyword>
<organism evidence="1 2">
    <name type="scientific">Portunus trituberculatus</name>
    <name type="common">Swimming crab</name>
    <name type="synonym">Neptunus trituberculatus</name>
    <dbReference type="NCBI Taxonomy" id="210409"/>
    <lineage>
        <taxon>Eukaryota</taxon>
        <taxon>Metazoa</taxon>
        <taxon>Ecdysozoa</taxon>
        <taxon>Arthropoda</taxon>
        <taxon>Crustacea</taxon>
        <taxon>Multicrustacea</taxon>
        <taxon>Malacostraca</taxon>
        <taxon>Eumalacostraca</taxon>
        <taxon>Eucarida</taxon>
        <taxon>Decapoda</taxon>
        <taxon>Pleocyemata</taxon>
        <taxon>Brachyura</taxon>
        <taxon>Eubrachyura</taxon>
        <taxon>Portunoidea</taxon>
        <taxon>Portunidae</taxon>
        <taxon>Portuninae</taxon>
        <taxon>Portunus</taxon>
    </lineage>
</organism>
<reference evidence="1 2" key="1">
    <citation type="submission" date="2019-05" db="EMBL/GenBank/DDBJ databases">
        <title>Another draft genome of Portunus trituberculatus and its Hox gene families provides insights of decapod evolution.</title>
        <authorList>
            <person name="Jeong J.-H."/>
            <person name="Song I."/>
            <person name="Kim S."/>
            <person name="Choi T."/>
            <person name="Kim D."/>
            <person name="Ryu S."/>
            <person name="Kim W."/>
        </authorList>
    </citation>
    <scope>NUCLEOTIDE SEQUENCE [LARGE SCALE GENOMIC DNA]</scope>
    <source>
        <tissue evidence="1">Muscle</tissue>
    </source>
</reference>
<dbReference type="AlphaFoldDB" id="A0A5B7EWZ2"/>
<sequence>MELLFTTSRHINSLTFLNLRSSVSSTTCASTSLALCLTPAVSTKTPSAYPLHRPLPSMIYGLIKVRDELEGKRSEES</sequence>
<proteinExistence type="predicted"/>
<dbReference type="EMBL" id="VSRR010003767">
    <property type="protein sequence ID" value="MPC37383.1"/>
    <property type="molecule type" value="Genomic_DNA"/>
</dbReference>
<protein>
    <submittedName>
        <fullName evidence="1">Uncharacterized protein</fullName>
    </submittedName>
</protein>
<evidence type="ECO:0000313" key="1">
    <source>
        <dbReference type="EMBL" id="MPC37383.1"/>
    </source>
</evidence>
<evidence type="ECO:0000313" key="2">
    <source>
        <dbReference type="Proteomes" id="UP000324222"/>
    </source>
</evidence>
<name>A0A5B7EWZ2_PORTR</name>
<dbReference type="Proteomes" id="UP000324222">
    <property type="component" value="Unassembled WGS sequence"/>
</dbReference>
<gene>
    <name evidence="1" type="ORF">E2C01_030858</name>
</gene>